<evidence type="ECO:0000313" key="3">
    <source>
        <dbReference type="Proteomes" id="UP001642540"/>
    </source>
</evidence>
<name>A0ABP1QJ77_9HEXA</name>
<evidence type="ECO:0000313" key="2">
    <source>
        <dbReference type="EMBL" id="CAL8101378.1"/>
    </source>
</evidence>
<comment type="caution">
    <text evidence="2">The sequence shown here is derived from an EMBL/GenBank/DDBJ whole genome shotgun (WGS) entry which is preliminary data.</text>
</comment>
<protein>
    <submittedName>
        <fullName evidence="2">Uncharacterized protein</fullName>
    </submittedName>
</protein>
<gene>
    <name evidence="2" type="ORF">ODALV1_LOCUS10822</name>
</gene>
<dbReference type="EMBL" id="CAXLJM020000033">
    <property type="protein sequence ID" value="CAL8101378.1"/>
    <property type="molecule type" value="Genomic_DNA"/>
</dbReference>
<feature type="compositionally biased region" description="Polar residues" evidence="1">
    <location>
        <begin position="294"/>
        <end position="329"/>
    </location>
</feature>
<proteinExistence type="predicted"/>
<sequence length="329" mass="38911">MDSKKDLSILNFLESYDRDILVREYVDKLLKYQMLPFQPDQTLLESMEAPNYTLSVEVQKVIIPNFFWYFQKRYFEKNTMEASDRDIPLFSPIARFNVPQYQHIPLATIEKLTEDRKIFAVSTQYKFLLGNQFSMENQLLQIWHEITTYISSMNEIKTKDQIQQETHYFYLTFFLTCKTEFFKKYRMRNIDWDKKEDKVKPSLPRWRKENLTAPNNMSNRYSAALVKGIEEGRQAINANTAISNFTNLTTKTIAEIENNILSQNSKNIPTTSRAKIKPYNREPVKNTKSFKRQLGTTNSRRSYNPKFNDQRDTGNSNVNNDPQALFNLN</sequence>
<reference evidence="2 3" key="1">
    <citation type="submission" date="2024-08" db="EMBL/GenBank/DDBJ databases">
        <authorList>
            <person name="Cucini C."/>
            <person name="Frati F."/>
        </authorList>
    </citation>
    <scope>NUCLEOTIDE SEQUENCE [LARGE SCALE GENOMIC DNA]</scope>
</reference>
<feature type="region of interest" description="Disordered" evidence="1">
    <location>
        <begin position="280"/>
        <end position="329"/>
    </location>
</feature>
<accession>A0ABP1QJ77</accession>
<keyword evidence="3" id="KW-1185">Reference proteome</keyword>
<evidence type="ECO:0000256" key="1">
    <source>
        <dbReference type="SAM" id="MobiDB-lite"/>
    </source>
</evidence>
<organism evidence="2 3">
    <name type="scientific">Orchesella dallaii</name>
    <dbReference type="NCBI Taxonomy" id="48710"/>
    <lineage>
        <taxon>Eukaryota</taxon>
        <taxon>Metazoa</taxon>
        <taxon>Ecdysozoa</taxon>
        <taxon>Arthropoda</taxon>
        <taxon>Hexapoda</taxon>
        <taxon>Collembola</taxon>
        <taxon>Entomobryomorpha</taxon>
        <taxon>Entomobryoidea</taxon>
        <taxon>Orchesellidae</taxon>
        <taxon>Orchesellinae</taxon>
        <taxon>Orchesella</taxon>
    </lineage>
</organism>
<dbReference type="Proteomes" id="UP001642540">
    <property type="component" value="Unassembled WGS sequence"/>
</dbReference>